<name>A0A0K9PBD9_ZOSMR</name>
<accession>A0A0K9PBD9</accession>
<protein>
    <submittedName>
        <fullName evidence="2">Uncharacterized protein</fullName>
    </submittedName>
</protein>
<dbReference type="OrthoDB" id="303066at2759"/>
<feature type="transmembrane region" description="Helical" evidence="1">
    <location>
        <begin position="170"/>
        <end position="193"/>
    </location>
</feature>
<feature type="transmembrane region" description="Helical" evidence="1">
    <location>
        <begin position="108"/>
        <end position="124"/>
    </location>
</feature>
<gene>
    <name evidence="2" type="ORF">ZOSMA_319G00010</name>
</gene>
<dbReference type="PANTHER" id="PTHR13167:SF25">
    <property type="entry name" value="PIEZO-TYPE MECHANOSENSITIVE ION CHANNEL COMPONENT"/>
    <property type="match status" value="1"/>
</dbReference>
<feature type="transmembrane region" description="Helical" evidence="1">
    <location>
        <begin position="277"/>
        <end position="298"/>
    </location>
</feature>
<reference evidence="3" key="1">
    <citation type="journal article" date="2016" name="Nature">
        <title>The genome of the seagrass Zostera marina reveals angiosperm adaptation to the sea.</title>
        <authorList>
            <person name="Olsen J.L."/>
            <person name="Rouze P."/>
            <person name="Verhelst B."/>
            <person name="Lin Y.-C."/>
            <person name="Bayer T."/>
            <person name="Collen J."/>
            <person name="Dattolo E."/>
            <person name="De Paoli E."/>
            <person name="Dittami S."/>
            <person name="Maumus F."/>
            <person name="Michel G."/>
            <person name="Kersting A."/>
            <person name="Lauritano C."/>
            <person name="Lohaus R."/>
            <person name="Toepel M."/>
            <person name="Tonon T."/>
            <person name="Vanneste K."/>
            <person name="Amirebrahimi M."/>
            <person name="Brakel J."/>
            <person name="Bostroem C."/>
            <person name="Chovatia M."/>
            <person name="Grimwood J."/>
            <person name="Jenkins J.W."/>
            <person name="Jueterbock A."/>
            <person name="Mraz A."/>
            <person name="Stam W.T."/>
            <person name="Tice H."/>
            <person name="Bornberg-Bauer E."/>
            <person name="Green P.J."/>
            <person name="Pearson G.A."/>
            <person name="Procaccini G."/>
            <person name="Duarte C.M."/>
            <person name="Schmutz J."/>
            <person name="Reusch T.B.H."/>
            <person name="Van de Peer Y."/>
        </authorList>
    </citation>
    <scope>NUCLEOTIDE SEQUENCE [LARGE SCALE GENOMIC DNA]</scope>
    <source>
        <strain evidence="3">cv. Finnish</strain>
    </source>
</reference>
<dbReference type="AlphaFoldDB" id="A0A0K9PBD9"/>
<feature type="transmembrane region" description="Helical" evidence="1">
    <location>
        <begin position="66"/>
        <end position="84"/>
    </location>
</feature>
<organism evidence="2 3">
    <name type="scientific">Zostera marina</name>
    <name type="common">Eelgrass</name>
    <dbReference type="NCBI Taxonomy" id="29655"/>
    <lineage>
        <taxon>Eukaryota</taxon>
        <taxon>Viridiplantae</taxon>
        <taxon>Streptophyta</taxon>
        <taxon>Embryophyta</taxon>
        <taxon>Tracheophyta</taxon>
        <taxon>Spermatophyta</taxon>
        <taxon>Magnoliopsida</taxon>
        <taxon>Liliopsida</taxon>
        <taxon>Zosteraceae</taxon>
        <taxon>Zostera</taxon>
    </lineage>
</organism>
<keyword evidence="1" id="KW-0812">Transmembrane</keyword>
<proteinExistence type="predicted"/>
<feature type="transmembrane region" description="Helical" evidence="1">
    <location>
        <begin position="234"/>
        <end position="257"/>
    </location>
</feature>
<keyword evidence="1" id="KW-0472">Membrane</keyword>
<dbReference type="STRING" id="29655.A0A0K9PBD9"/>
<keyword evidence="1" id="KW-1133">Transmembrane helix</keyword>
<dbReference type="EMBL" id="LFYR01001031">
    <property type="protein sequence ID" value="KMZ65567.1"/>
    <property type="molecule type" value="Genomic_DNA"/>
</dbReference>
<dbReference type="InterPro" id="IPR027272">
    <property type="entry name" value="Piezo"/>
</dbReference>
<dbReference type="PANTHER" id="PTHR13167">
    <property type="entry name" value="PIEZO-TYPE MECHANOSENSITIVE ION CHANNEL COMPONENT"/>
    <property type="match status" value="1"/>
</dbReference>
<evidence type="ECO:0000256" key="1">
    <source>
        <dbReference type="SAM" id="Phobius"/>
    </source>
</evidence>
<evidence type="ECO:0000313" key="3">
    <source>
        <dbReference type="Proteomes" id="UP000036987"/>
    </source>
</evidence>
<dbReference type="GO" id="GO:0016020">
    <property type="term" value="C:membrane"/>
    <property type="evidence" value="ECO:0007669"/>
    <property type="project" value="InterPro"/>
</dbReference>
<comment type="caution">
    <text evidence="2">The sequence shown here is derived from an EMBL/GenBank/DDBJ whole genome shotgun (WGS) entry which is preliminary data.</text>
</comment>
<sequence length="326" mass="37607">MFFLFKFEEPHLKVTCCLLLPAIQVVVGISHSSWIFLPFFVSSCVGLVDWSLTSNFLGLFRWWRPLSMYACFNIIILYLYQLPIEFPKIIVTFSNFIGLYKISSSSEWPELTSGISLIVFYFMLSSVKCDLKDMDDVMSEQHTSLTEQLVPSNHSFFLRESRFGIMHRNVLLNGSVFRNFSINFFTYGFPVLLVTLSLWSFYFASICSFALLAYVGYILLAFPSLFHLHRLNGLLLVFILLWAVCTYIFNVAFTLLNKKLNKDMKIWETVGFWHYDIPGLFLLAQFCLGVLVAVGNLVNNYVFMHLSDVGQMESSNDINGGEEIYF</sequence>
<dbReference type="GO" id="GO:0008381">
    <property type="term" value="F:mechanosensitive monoatomic ion channel activity"/>
    <property type="evidence" value="ECO:0007669"/>
    <property type="project" value="InterPro"/>
</dbReference>
<feature type="transmembrane region" description="Helical" evidence="1">
    <location>
        <begin position="199"/>
        <end position="222"/>
    </location>
</feature>
<dbReference type="OMA" id="ISANTEW"/>
<keyword evidence="3" id="KW-1185">Reference proteome</keyword>
<dbReference type="Proteomes" id="UP000036987">
    <property type="component" value="Unassembled WGS sequence"/>
</dbReference>
<evidence type="ECO:0000313" key="2">
    <source>
        <dbReference type="EMBL" id="KMZ65567.1"/>
    </source>
</evidence>